<accession>A0ABW2XPM6</accession>
<comment type="caution">
    <text evidence="2">The sequence shown here is derived from an EMBL/GenBank/DDBJ whole genome shotgun (WGS) entry which is preliminary data.</text>
</comment>
<evidence type="ECO:0000256" key="1">
    <source>
        <dbReference type="SAM" id="MobiDB-lite"/>
    </source>
</evidence>
<dbReference type="EMBL" id="JBHTGP010000008">
    <property type="protein sequence ID" value="MFD0686216.1"/>
    <property type="molecule type" value="Genomic_DNA"/>
</dbReference>
<organism evidence="2 3">
    <name type="scientific">Actinomadura fibrosa</name>
    <dbReference type="NCBI Taxonomy" id="111802"/>
    <lineage>
        <taxon>Bacteria</taxon>
        <taxon>Bacillati</taxon>
        <taxon>Actinomycetota</taxon>
        <taxon>Actinomycetes</taxon>
        <taxon>Streptosporangiales</taxon>
        <taxon>Thermomonosporaceae</taxon>
        <taxon>Actinomadura</taxon>
    </lineage>
</organism>
<gene>
    <name evidence="2" type="ORF">ACFQZM_17085</name>
</gene>
<sequence>MTAPPPRLLRVDDAAEIAGMPDGPPAGRDRRGTGDRAGDP</sequence>
<keyword evidence="3" id="KW-1185">Reference proteome</keyword>
<dbReference type="Proteomes" id="UP001597063">
    <property type="component" value="Unassembled WGS sequence"/>
</dbReference>
<name>A0ABW2XPM6_9ACTN</name>
<feature type="compositionally biased region" description="Basic and acidic residues" evidence="1">
    <location>
        <begin position="27"/>
        <end position="40"/>
    </location>
</feature>
<feature type="region of interest" description="Disordered" evidence="1">
    <location>
        <begin position="1"/>
        <end position="40"/>
    </location>
</feature>
<protein>
    <submittedName>
        <fullName evidence="2">Uncharacterized protein</fullName>
    </submittedName>
</protein>
<reference evidence="3" key="1">
    <citation type="journal article" date="2019" name="Int. J. Syst. Evol. Microbiol.">
        <title>The Global Catalogue of Microorganisms (GCM) 10K type strain sequencing project: providing services to taxonomists for standard genome sequencing and annotation.</title>
        <authorList>
            <consortium name="The Broad Institute Genomics Platform"/>
            <consortium name="The Broad Institute Genome Sequencing Center for Infectious Disease"/>
            <person name="Wu L."/>
            <person name="Ma J."/>
        </authorList>
    </citation>
    <scope>NUCLEOTIDE SEQUENCE [LARGE SCALE GENOMIC DNA]</scope>
    <source>
        <strain evidence="3">JCM 9371</strain>
    </source>
</reference>
<proteinExistence type="predicted"/>
<evidence type="ECO:0000313" key="3">
    <source>
        <dbReference type="Proteomes" id="UP001597063"/>
    </source>
</evidence>
<dbReference type="RefSeq" id="WP_278045421.1">
    <property type="nucleotide sequence ID" value="NZ_CAACUY010000208.1"/>
</dbReference>
<evidence type="ECO:0000313" key="2">
    <source>
        <dbReference type="EMBL" id="MFD0686216.1"/>
    </source>
</evidence>